<name>A0A136IUF6_9PEZI</name>
<gene>
    <name evidence="2" type="ORF">Micbo1qcDRAFT_166622</name>
</gene>
<proteinExistence type="predicted"/>
<reference evidence="3" key="1">
    <citation type="submission" date="2016-02" db="EMBL/GenBank/DDBJ databases">
        <title>Draft genome sequence of Microdochium bolleyi, a fungal endophyte of beachgrass.</title>
        <authorList>
            <consortium name="DOE Joint Genome Institute"/>
            <person name="David A.S."/>
            <person name="May G."/>
            <person name="Haridas S."/>
            <person name="Lim J."/>
            <person name="Wang M."/>
            <person name="Labutti K."/>
            <person name="Lipzen A."/>
            <person name="Barry K."/>
            <person name="Grigoriev I.V."/>
        </authorList>
    </citation>
    <scope>NUCLEOTIDE SEQUENCE [LARGE SCALE GENOMIC DNA]</scope>
    <source>
        <strain evidence="3">J235TASD1</strain>
    </source>
</reference>
<organism evidence="2 3">
    <name type="scientific">Microdochium bolleyi</name>
    <dbReference type="NCBI Taxonomy" id="196109"/>
    <lineage>
        <taxon>Eukaryota</taxon>
        <taxon>Fungi</taxon>
        <taxon>Dikarya</taxon>
        <taxon>Ascomycota</taxon>
        <taxon>Pezizomycotina</taxon>
        <taxon>Sordariomycetes</taxon>
        <taxon>Xylariomycetidae</taxon>
        <taxon>Xylariales</taxon>
        <taxon>Microdochiaceae</taxon>
        <taxon>Microdochium</taxon>
    </lineage>
</organism>
<dbReference type="AlphaFoldDB" id="A0A136IUF6"/>
<protein>
    <submittedName>
        <fullName evidence="2">Uncharacterized protein</fullName>
    </submittedName>
</protein>
<feature type="region of interest" description="Disordered" evidence="1">
    <location>
        <begin position="34"/>
        <end position="64"/>
    </location>
</feature>
<accession>A0A136IUF6</accession>
<feature type="non-terminal residue" evidence="2">
    <location>
        <position position="64"/>
    </location>
</feature>
<sequence length="64" mass="6701">MTIMGLNSKETVESQTNSGSLSIDAYLDDGALGESGGWGSRAGRGNLEPHRGKSNRQFGCTAVK</sequence>
<evidence type="ECO:0000256" key="1">
    <source>
        <dbReference type="SAM" id="MobiDB-lite"/>
    </source>
</evidence>
<keyword evidence="3" id="KW-1185">Reference proteome</keyword>
<evidence type="ECO:0000313" key="2">
    <source>
        <dbReference type="EMBL" id="KXJ88557.1"/>
    </source>
</evidence>
<dbReference type="Proteomes" id="UP000070501">
    <property type="component" value="Unassembled WGS sequence"/>
</dbReference>
<dbReference type="EMBL" id="KQ964258">
    <property type="protein sequence ID" value="KXJ88557.1"/>
    <property type="molecule type" value="Genomic_DNA"/>
</dbReference>
<evidence type="ECO:0000313" key="3">
    <source>
        <dbReference type="Proteomes" id="UP000070501"/>
    </source>
</evidence>
<dbReference type="InParanoid" id="A0A136IUF6"/>